<dbReference type="PROSITE" id="PS50222">
    <property type="entry name" value="EF_HAND_2"/>
    <property type="match status" value="4"/>
</dbReference>
<protein>
    <recommendedName>
        <fullName evidence="4">EF-hand domain-containing protein</fullName>
    </recommendedName>
</protein>
<keyword evidence="3" id="KW-0106">Calcium</keyword>
<evidence type="ECO:0000259" key="4">
    <source>
        <dbReference type="PROSITE" id="PS50222"/>
    </source>
</evidence>
<gene>
    <name evidence="5" type="ORF">ACJRO7_009156</name>
</gene>
<dbReference type="PANTHER" id="PTHR10891">
    <property type="entry name" value="EF-HAND CALCIUM-BINDING DOMAIN CONTAINING PROTEIN"/>
    <property type="match status" value="1"/>
</dbReference>
<name>A0ABD3ITQ4_EUCGL</name>
<keyword evidence="6" id="KW-1185">Reference proteome</keyword>
<dbReference type="InterPro" id="IPR018247">
    <property type="entry name" value="EF_Hand_1_Ca_BS"/>
</dbReference>
<dbReference type="AlphaFoldDB" id="A0ABD3ITQ4"/>
<proteinExistence type="predicted"/>
<evidence type="ECO:0000256" key="2">
    <source>
        <dbReference type="ARBA" id="ARBA00022737"/>
    </source>
</evidence>
<keyword evidence="2" id="KW-0677">Repeat</keyword>
<feature type="domain" description="EF-hand" evidence="4">
    <location>
        <begin position="12"/>
        <end position="47"/>
    </location>
</feature>
<dbReference type="SUPFAM" id="SSF47473">
    <property type="entry name" value="EF-hand"/>
    <property type="match status" value="1"/>
</dbReference>
<dbReference type="InterPro" id="IPR011992">
    <property type="entry name" value="EF-hand-dom_pair"/>
</dbReference>
<dbReference type="InterPro" id="IPR002048">
    <property type="entry name" value="EF_hand_dom"/>
</dbReference>
<dbReference type="PROSITE" id="PS00018">
    <property type="entry name" value="EF_HAND_1"/>
    <property type="match status" value="4"/>
</dbReference>
<keyword evidence="1" id="KW-0479">Metal-binding</keyword>
<feature type="domain" description="EF-hand" evidence="4">
    <location>
        <begin position="123"/>
        <end position="155"/>
    </location>
</feature>
<sequence>MAQSGGSSSFPKTIDEVRRVFNRYDANSDGKISYDEVWQALRGLGRTAATHEDARRKFSEIDRNEDGFIDVHEFAEFLTWEPIEGRSDEEQLRETFNFYDLDKDGLISAEELQALMRKFGQHWSRRDCQTMILTADRDGDGQIDFDDFKAKIFNK</sequence>
<dbReference type="SMART" id="SM00054">
    <property type="entry name" value="EFh"/>
    <property type="match status" value="4"/>
</dbReference>
<organism evidence="5 6">
    <name type="scientific">Eucalyptus globulus</name>
    <name type="common">Tasmanian blue gum</name>
    <dbReference type="NCBI Taxonomy" id="34317"/>
    <lineage>
        <taxon>Eukaryota</taxon>
        <taxon>Viridiplantae</taxon>
        <taxon>Streptophyta</taxon>
        <taxon>Embryophyta</taxon>
        <taxon>Tracheophyta</taxon>
        <taxon>Spermatophyta</taxon>
        <taxon>Magnoliopsida</taxon>
        <taxon>eudicotyledons</taxon>
        <taxon>Gunneridae</taxon>
        <taxon>Pentapetalae</taxon>
        <taxon>rosids</taxon>
        <taxon>malvids</taxon>
        <taxon>Myrtales</taxon>
        <taxon>Myrtaceae</taxon>
        <taxon>Myrtoideae</taxon>
        <taxon>Eucalypteae</taxon>
        <taxon>Eucalyptus</taxon>
    </lineage>
</organism>
<feature type="domain" description="EF-hand" evidence="4">
    <location>
        <begin position="49"/>
        <end position="84"/>
    </location>
</feature>
<dbReference type="InterPro" id="IPR039647">
    <property type="entry name" value="EF_hand_pair_protein_CML-like"/>
</dbReference>
<feature type="domain" description="EF-hand" evidence="4">
    <location>
        <begin position="87"/>
        <end position="122"/>
    </location>
</feature>
<evidence type="ECO:0000313" key="5">
    <source>
        <dbReference type="EMBL" id="KAL3717673.1"/>
    </source>
</evidence>
<dbReference type="FunFam" id="1.10.238.10:FF:000001">
    <property type="entry name" value="Calmodulin 1"/>
    <property type="match status" value="1"/>
</dbReference>
<evidence type="ECO:0000256" key="1">
    <source>
        <dbReference type="ARBA" id="ARBA00022723"/>
    </source>
</evidence>
<evidence type="ECO:0000256" key="3">
    <source>
        <dbReference type="ARBA" id="ARBA00022837"/>
    </source>
</evidence>
<dbReference type="Proteomes" id="UP001634007">
    <property type="component" value="Unassembled WGS sequence"/>
</dbReference>
<comment type="caution">
    <text evidence="5">The sequence shown here is derived from an EMBL/GenBank/DDBJ whole genome shotgun (WGS) entry which is preliminary data.</text>
</comment>
<dbReference type="Pfam" id="PF13499">
    <property type="entry name" value="EF-hand_7"/>
    <property type="match status" value="2"/>
</dbReference>
<dbReference type="EMBL" id="JBJKBG010000011">
    <property type="protein sequence ID" value="KAL3717673.1"/>
    <property type="molecule type" value="Genomic_DNA"/>
</dbReference>
<accession>A0ABD3ITQ4</accession>
<dbReference type="GO" id="GO:0046872">
    <property type="term" value="F:metal ion binding"/>
    <property type="evidence" value="ECO:0007669"/>
    <property type="project" value="UniProtKB-KW"/>
</dbReference>
<reference evidence="5 6" key="1">
    <citation type="submission" date="2024-11" db="EMBL/GenBank/DDBJ databases">
        <title>Chromosome-level genome assembly of Eucalyptus globulus Labill. provides insights into its genome evolution.</title>
        <authorList>
            <person name="Li X."/>
        </authorList>
    </citation>
    <scope>NUCLEOTIDE SEQUENCE [LARGE SCALE GENOMIC DNA]</scope>
    <source>
        <strain evidence="5">CL2024</strain>
        <tissue evidence="5">Fresh tender leaves</tissue>
    </source>
</reference>
<dbReference type="Gene3D" id="1.10.238.10">
    <property type="entry name" value="EF-hand"/>
    <property type="match status" value="2"/>
</dbReference>
<evidence type="ECO:0000313" key="6">
    <source>
        <dbReference type="Proteomes" id="UP001634007"/>
    </source>
</evidence>